<dbReference type="GeneID" id="30968208"/>
<name>A0A1D2VGF2_9ASCO</name>
<organism evidence="7 8">
    <name type="scientific">Ascoidea rubescens DSM 1968</name>
    <dbReference type="NCBI Taxonomy" id="1344418"/>
    <lineage>
        <taxon>Eukaryota</taxon>
        <taxon>Fungi</taxon>
        <taxon>Dikarya</taxon>
        <taxon>Ascomycota</taxon>
        <taxon>Saccharomycotina</taxon>
        <taxon>Saccharomycetes</taxon>
        <taxon>Ascoideaceae</taxon>
        <taxon>Ascoidea</taxon>
    </lineage>
</organism>
<evidence type="ECO:0000256" key="4">
    <source>
        <dbReference type="ARBA" id="ARBA00022679"/>
    </source>
</evidence>
<evidence type="ECO:0000256" key="3">
    <source>
        <dbReference type="ARBA" id="ARBA00022576"/>
    </source>
</evidence>
<dbReference type="PANTHER" id="PTHR42790">
    <property type="entry name" value="AMINOTRANSFERASE"/>
    <property type="match status" value="1"/>
</dbReference>
<dbReference type="GO" id="GO:0030170">
    <property type="term" value="F:pyridoxal phosphate binding"/>
    <property type="evidence" value="ECO:0007669"/>
    <property type="project" value="InterPro"/>
</dbReference>
<dbReference type="OrthoDB" id="691673at2759"/>
<dbReference type="CDD" id="cd00609">
    <property type="entry name" value="AAT_like"/>
    <property type="match status" value="1"/>
</dbReference>
<evidence type="ECO:0000259" key="6">
    <source>
        <dbReference type="Pfam" id="PF00155"/>
    </source>
</evidence>
<comment type="cofactor">
    <cofactor evidence="1">
        <name>pyridoxal 5'-phosphate</name>
        <dbReference type="ChEBI" id="CHEBI:597326"/>
    </cofactor>
</comment>
<proteinExistence type="inferred from homology"/>
<keyword evidence="4 7" id="KW-0808">Transferase</keyword>
<dbReference type="GO" id="GO:0047536">
    <property type="term" value="F:2-aminoadipate transaminase activity"/>
    <property type="evidence" value="ECO:0007669"/>
    <property type="project" value="TreeGrafter"/>
</dbReference>
<sequence length="476" mass="54767">MSKLEFSHHLSESVKYRTDNDFTTGESYQIPHPNPIYFNYGCPNHGFFPIKNISIQSINKPFNNEDTTDFVINGTNNNENSTTNKSITISQGFQYMEVTGDKLFYNFNKELILKVNPPAYNDWDLLLTCGSIDGLNKIFNILINPNDTILVEEYTFVPTVNQITQYRGIPIPLRLNLNPNKNSNNGIDLEFFEDLLNNWRSYHPNLRKPKALYTIPNGQNPTGITTSMETKKKIYNICQSHDILIIEDDPYGYIILNDDFIHKKIAINDYINNYISKSYLTIDTSSRVLRCETYSKTFAPGSRVGFIVANNFFIDHLKKLTELTTTYASGISQTIIQNLILQKGGFQGWVNWLIELSKAYSIRKYKILEFLKKTKLVQDNLINIIEPNNGMFISIVFKFENANSNEYNIKSDLDKLYNICLNNGIVVILGKTMAVGERARENAKFIRITLAMADNIEEIIEGARRLTKSFEEYFYS</sequence>
<dbReference type="InterPro" id="IPR015424">
    <property type="entry name" value="PyrdxlP-dep_Trfase"/>
</dbReference>
<dbReference type="PANTHER" id="PTHR42790:SF2">
    <property type="entry name" value="AROMATIC AMINO ACID AMINOTRANSFERASE 2"/>
    <property type="match status" value="1"/>
</dbReference>
<dbReference type="Pfam" id="PF00155">
    <property type="entry name" value="Aminotran_1_2"/>
    <property type="match status" value="1"/>
</dbReference>
<keyword evidence="5" id="KW-0663">Pyridoxal phosphate</keyword>
<dbReference type="SUPFAM" id="SSF53383">
    <property type="entry name" value="PLP-dependent transferases"/>
    <property type="match status" value="1"/>
</dbReference>
<dbReference type="InterPro" id="IPR015421">
    <property type="entry name" value="PyrdxlP-dep_Trfase_major"/>
</dbReference>
<protein>
    <submittedName>
        <fullName evidence="7">PLP-dependent transferase</fullName>
    </submittedName>
</protein>
<dbReference type="GO" id="GO:0006571">
    <property type="term" value="P:tyrosine biosynthetic process"/>
    <property type="evidence" value="ECO:0007669"/>
    <property type="project" value="TreeGrafter"/>
</dbReference>
<dbReference type="InterPro" id="IPR050859">
    <property type="entry name" value="Class-I_PLP-dep_aminotransf"/>
</dbReference>
<dbReference type="GO" id="GO:0008793">
    <property type="term" value="F:aromatic-amino-acid transaminase activity"/>
    <property type="evidence" value="ECO:0007669"/>
    <property type="project" value="TreeGrafter"/>
</dbReference>
<dbReference type="GO" id="GO:0019878">
    <property type="term" value="P:lysine biosynthetic process via aminoadipic acid"/>
    <property type="evidence" value="ECO:0007669"/>
    <property type="project" value="TreeGrafter"/>
</dbReference>
<dbReference type="InParanoid" id="A0A1D2VGF2"/>
<evidence type="ECO:0000256" key="5">
    <source>
        <dbReference type="ARBA" id="ARBA00022898"/>
    </source>
</evidence>
<gene>
    <name evidence="7" type="ORF">ASCRUDRAFT_81115</name>
</gene>
<dbReference type="GO" id="GO:0009074">
    <property type="term" value="P:aromatic amino acid family catabolic process"/>
    <property type="evidence" value="ECO:0007669"/>
    <property type="project" value="TreeGrafter"/>
</dbReference>
<feature type="domain" description="Aminotransferase class I/classII large" evidence="6">
    <location>
        <begin position="125"/>
        <end position="458"/>
    </location>
</feature>
<dbReference type="Gene3D" id="3.40.640.10">
    <property type="entry name" value="Type I PLP-dependent aspartate aminotransferase-like (Major domain)"/>
    <property type="match status" value="1"/>
</dbReference>
<dbReference type="Proteomes" id="UP000095038">
    <property type="component" value="Unassembled WGS sequence"/>
</dbReference>
<evidence type="ECO:0000313" key="8">
    <source>
        <dbReference type="Proteomes" id="UP000095038"/>
    </source>
</evidence>
<evidence type="ECO:0000256" key="2">
    <source>
        <dbReference type="ARBA" id="ARBA00007441"/>
    </source>
</evidence>
<keyword evidence="3" id="KW-0032">Aminotransferase</keyword>
<dbReference type="RefSeq" id="XP_020047048.1">
    <property type="nucleotide sequence ID" value="XM_020194572.1"/>
</dbReference>
<comment type="similarity">
    <text evidence="2">Belongs to the class-I pyridoxal-phosphate-dependent aminotransferase family.</text>
</comment>
<dbReference type="EMBL" id="KV454481">
    <property type="protein sequence ID" value="ODV60741.1"/>
    <property type="molecule type" value="Genomic_DNA"/>
</dbReference>
<dbReference type="AlphaFoldDB" id="A0A1D2VGF2"/>
<accession>A0A1D2VGF2</accession>
<dbReference type="FunCoup" id="A0A1D2VGF2">
    <property type="interactions" value="160"/>
</dbReference>
<keyword evidence="8" id="KW-1185">Reference proteome</keyword>
<dbReference type="STRING" id="1344418.A0A1D2VGF2"/>
<reference evidence="8" key="1">
    <citation type="submission" date="2016-05" db="EMBL/GenBank/DDBJ databases">
        <title>Comparative genomics of biotechnologically important yeasts.</title>
        <authorList>
            <consortium name="DOE Joint Genome Institute"/>
            <person name="Riley R."/>
            <person name="Haridas S."/>
            <person name="Wolfe K.H."/>
            <person name="Lopes M.R."/>
            <person name="Hittinger C.T."/>
            <person name="Goker M."/>
            <person name="Salamov A."/>
            <person name="Wisecaver J."/>
            <person name="Long T.M."/>
            <person name="Aerts A.L."/>
            <person name="Barry K."/>
            <person name="Choi C."/>
            <person name="Clum A."/>
            <person name="Coughlan A.Y."/>
            <person name="Deshpande S."/>
            <person name="Douglass A.P."/>
            <person name="Hanson S.J."/>
            <person name="Klenk H.-P."/>
            <person name="Labutti K."/>
            <person name="Lapidus A."/>
            <person name="Lindquist E."/>
            <person name="Lipzen A."/>
            <person name="Meier-Kolthoff J.P."/>
            <person name="Ohm R.A."/>
            <person name="Otillar R.P."/>
            <person name="Pangilinan J."/>
            <person name="Peng Y."/>
            <person name="Rokas A."/>
            <person name="Rosa C.A."/>
            <person name="Scheuner C."/>
            <person name="Sibirny A.A."/>
            <person name="Slot J.C."/>
            <person name="Stielow J.B."/>
            <person name="Sun H."/>
            <person name="Kurtzman C.P."/>
            <person name="Blackwell M."/>
            <person name="Grigoriev I.V."/>
            <person name="Jeffries T.W."/>
        </authorList>
    </citation>
    <scope>NUCLEOTIDE SEQUENCE [LARGE SCALE GENOMIC DNA]</scope>
    <source>
        <strain evidence="8">DSM 1968</strain>
    </source>
</reference>
<dbReference type="InterPro" id="IPR004839">
    <property type="entry name" value="Aminotransferase_I/II_large"/>
</dbReference>
<evidence type="ECO:0000256" key="1">
    <source>
        <dbReference type="ARBA" id="ARBA00001933"/>
    </source>
</evidence>
<evidence type="ECO:0000313" key="7">
    <source>
        <dbReference type="EMBL" id="ODV60741.1"/>
    </source>
</evidence>